<sequence length="112" mass="12855">MTCNPKWQAILDNLLDGQNAEDRPDMVSNVFELMKDACSMPLLKDQIFVAHQWHHQQKQIQRNRYGVRVSIQQVPMSLRLCLASQHSTIPTAVCTTMTSMSTPISPVKKFIW</sequence>
<dbReference type="Proteomes" id="UP000887574">
    <property type="component" value="Unplaced"/>
</dbReference>
<organism evidence="2 3">
    <name type="scientific">Ditylenchus dipsaci</name>
    <dbReference type="NCBI Taxonomy" id="166011"/>
    <lineage>
        <taxon>Eukaryota</taxon>
        <taxon>Metazoa</taxon>
        <taxon>Ecdysozoa</taxon>
        <taxon>Nematoda</taxon>
        <taxon>Chromadorea</taxon>
        <taxon>Rhabditida</taxon>
        <taxon>Tylenchina</taxon>
        <taxon>Tylenchomorpha</taxon>
        <taxon>Sphaerularioidea</taxon>
        <taxon>Anguinidae</taxon>
        <taxon>Anguininae</taxon>
        <taxon>Ditylenchus</taxon>
    </lineage>
</organism>
<dbReference type="WBParaSite" id="jg7734">
    <property type="protein sequence ID" value="jg7734"/>
    <property type="gene ID" value="jg7734"/>
</dbReference>
<accession>A0A915EM28</accession>
<dbReference type="InterPro" id="IPR025476">
    <property type="entry name" value="Helitron_helicase-like"/>
</dbReference>
<proteinExistence type="predicted"/>
<evidence type="ECO:0000259" key="1">
    <source>
        <dbReference type="Pfam" id="PF14214"/>
    </source>
</evidence>
<dbReference type="Pfam" id="PF14214">
    <property type="entry name" value="Helitron_like_N"/>
    <property type="match status" value="1"/>
</dbReference>
<dbReference type="AlphaFoldDB" id="A0A915EM28"/>
<reference evidence="3" key="1">
    <citation type="submission" date="2022-11" db="UniProtKB">
        <authorList>
            <consortium name="WormBaseParasite"/>
        </authorList>
    </citation>
    <scope>IDENTIFICATION</scope>
</reference>
<feature type="domain" description="Helitron helicase-like" evidence="1">
    <location>
        <begin position="1"/>
        <end position="56"/>
    </location>
</feature>
<evidence type="ECO:0000313" key="2">
    <source>
        <dbReference type="Proteomes" id="UP000887574"/>
    </source>
</evidence>
<name>A0A915EM28_9BILA</name>
<protein>
    <submittedName>
        <fullName evidence="3">Helitron helicase-like domain-containing protein</fullName>
    </submittedName>
</protein>
<keyword evidence="2" id="KW-1185">Reference proteome</keyword>
<evidence type="ECO:0000313" key="3">
    <source>
        <dbReference type="WBParaSite" id="jg7734"/>
    </source>
</evidence>